<dbReference type="InterPro" id="IPR050250">
    <property type="entry name" value="Macrolide_Exporter_MacB"/>
</dbReference>
<keyword evidence="3 7" id="KW-0812">Transmembrane</keyword>
<dbReference type="PATRIC" id="fig|2702.100.peg.1287"/>
<feature type="transmembrane region" description="Helical" evidence="7">
    <location>
        <begin position="319"/>
        <end position="350"/>
    </location>
</feature>
<evidence type="ECO:0000256" key="7">
    <source>
        <dbReference type="SAM" id="Phobius"/>
    </source>
</evidence>
<dbReference type="PANTHER" id="PTHR30572">
    <property type="entry name" value="MEMBRANE COMPONENT OF TRANSPORTER-RELATED"/>
    <property type="match status" value="1"/>
</dbReference>
<evidence type="ECO:0000313" key="11">
    <source>
        <dbReference type="Proteomes" id="UP000070687"/>
    </source>
</evidence>
<evidence type="ECO:0000259" key="9">
    <source>
        <dbReference type="Pfam" id="PF12704"/>
    </source>
</evidence>
<dbReference type="GO" id="GO:0005886">
    <property type="term" value="C:plasma membrane"/>
    <property type="evidence" value="ECO:0007669"/>
    <property type="project" value="UniProtKB-SubCell"/>
</dbReference>
<feature type="transmembrane region" description="Helical" evidence="7">
    <location>
        <begin position="276"/>
        <end position="298"/>
    </location>
</feature>
<feature type="domain" description="ABC3 transporter permease C-terminal" evidence="8">
    <location>
        <begin position="280"/>
        <end position="398"/>
    </location>
</feature>
<dbReference type="RefSeq" id="WP_064347678.1">
    <property type="nucleotide sequence ID" value="NZ_KQ956873.1"/>
</dbReference>
<accession>A0A133NRP5</accession>
<reference evidence="10 11" key="1">
    <citation type="submission" date="2016-01" db="EMBL/GenBank/DDBJ databases">
        <authorList>
            <person name="Oliw E.H."/>
        </authorList>
    </citation>
    <scope>NUCLEOTIDE SEQUENCE [LARGE SCALE GENOMIC DNA]</scope>
    <source>
        <strain evidence="10 11">PSS_7772B</strain>
    </source>
</reference>
<evidence type="ECO:0000256" key="3">
    <source>
        <dbReference type="ARBA" id="ARBA00022692"/>
    </source>
</evidence>
<comment type="similarity">
    <text evidence="6">Belongs to the ABC-4 integral membrane protein family.</text>
</comment>
<evidence type="ECO:0000256" key="5">
    <source>
        <dbReference type="ARBA" id="ARBA00023136"/>
    </source>
</evidence>
<dbReference type="InterPro" id="IPR003838">
    <property type="entry name" value="ABC3_permease_C"/>
</dbReference>
<evidence type="ECO:0000256" key="6">
    <source>
        <dbReference type="ARBA" id="ARBA00038076"/>
    </source>
</evidence>
<evidence type="ECO:0000256" key="1">
    <source>
        <dbReference type="ARBA" id="ARBA00004651"/>
    </source>
</evidence>
<dbReference type="GO" id="GO:0022857">
    <property type="term" value="F:transmembrane transporter activity"/>
    <property type="evidence" value="ECO:0007669"/>
    <property type="project" value="TreeGrafter"/>
</dbReference>
<evidence type="ECO:0000256" key="2">
    <source>
        <dbReference type="ARBA" id="ARBA00022475"/>
    </source>
</evidence>
<dbReference type="Pfam" id="PF02687">
    <property type="entry name" value="FtsX"/>
    <property type="match status" value="1"/>
</dbReference>
<dbReference type="eggNOG" id="COG0577">
    <property type="taxonomic scope" value="Bacteria"/>
</dbReference>
<keyword evidence="2" id="KW-1003">Cell membrane</keyword>
<feature type="transmembrane region" description="Helical" evidence="7">
    <location>
        <begin position="370"/>
        <end position="391"/>
    </location>
</feature>
<feature type="domain" description="MacB-like periplasmic core" evidence="9">
    <location>
        <begin position="15"/>
        <end position="208"/>
    </location>
</feature>
<comment type="caution">
    <text evidence="10">The sequence shown here is derived from an EMBL/GenBank/DDBJ whole genome shotgun (WGS) entry which is preliminary data.</text>
</comment>
<comment type="subcellular location">
    <subcellularLocation>
        <location evidence="1">Cell membrane</location>
        <topology evidence="1">Multi-pass membrane protein</topology>
    </subcellularLocation>
</comment>
<keyword evidence="4 7" id="KW-1133">Transmembrane helix</keyword>
<dbReference type="AlphaFoldDB" id="A0A133NRP5"/>
<protein>
    <submittedName>
        <fullName evidence="10">Efflux ABC transporter, permease protein</fullName>
    </submittedName>
</protein>
<evidence type="ECO:0000259" key="8">
    <source>
        <dbReference type="Pfam" id="PF02687"/>
    </source>
</evidence>
<keyword evidence="5 7" id="KW-0472">Membrane</keyword>
<organism evidence="10 11">
    <name type="scientific">Gardnerella vaginalis</name>
    <dbReference type="NCBI Taxonomy" id="2702"/>
    <lineage>
        <taxon>Bacteria</taxon>
        <taxon>Bacillati</taxon>
        <taxon>Actinomycetota</taxon>
        <taxon>Actinomycetes</taxon>
        <taxon>Bifidobacteriales</taxon>
        <taxon>Bifidobacteriaceae</taxon>
        <taxon>Gardnerella</taxon>
    </lineage>
</organism>
<name>A0A133NRP5_GARVA</name>
<gene>
    <name evidence="10" type="ORF">HMPREF3208_01304</name>
</gene>
<dbReference type="InterPro" id="IPR025857">
    <property type="entry name" value="MacB_PCD"/>
</dbReference>
<dbReference type="EMBL" id="LRQB01000085">
    <property type="protein sequence ID" value="KXA18947.1"/>
    <property type="molecule type" value="Genomic_DNA"/>
</dbReference>
<dbReference type="PANTHER" id="PTHR30572:SF4">
    <property type="entry name" value="ABC TRANSPORTER PERMEASE YTRF"/>
    <property type="match status" value="1"/>
</dbReference>
<feature type="transmembrane region" description="Helical" evidence="7">
    <location>
        <begin position="20"/>
        <end position="39"/>
    </location>
</feature>
<dbReference type="OrthoDB" id="3251537at2"/>
<proteinExistence type="inferred from homology"/>
<sequence length="403" mass="43863">MIMLLKDLRLSPMRSFLTGFSMFIGIIAVIASVLIGTVGKDYLIATNEQLNGRRPTYEITFSAQNFDEYSVFNKFLNRIESANRNANVMLQPNAGLLFSAPMPASESVKISKEYKTSNLQYVDAVYTTAGYNKVYNLPIVSGRWFSNSAKSNALEMVVNQSASKRYKIGEVAFITSRKTTQISPIRIVGVVNDGVDSAKVYVNILGLLRYAPTLWEYSGKEAQGSIYWLNKENRSQKSIKSYVSDALYDCCGGQVNEIRRHDNSDDYENVITVLQLSFAIVAALLLFVSALGLINIGLASLEQRTHELLIRRALGATKWSIASLVLGSAIILALIVSIAAVAVSFGLVSIASSFWDAASPVSPPVYPYEAAIGAVIAAFITALAGSVVPAIKASRLQPALALR</sequence>
<dbReference type="Proteomes" id="UP000070687">
    <property type="component" value="Unassembled WGS sequence"/>
</dbReference>
<dbReference type="Pfam" id="PF12704">
    <property type="entry name" value="MacB_PCD"/>
    <property type="match status" value="1"/>
</dbReference>
<evidence type="ECO:0000313" key="10">
    <source>
        <dbReference type="EMBL" id="KXA18947.1"/>
    </source>
</evidence>
<evidence type="ECO:0000256" key="4">
    <source>
        <dbReference type="ARBA" id="ARBA00022989"/>
    </source>
</evidence>